<dbReference type="HOGENOM" id="CLU_1423747_0_0_1"/>
<protein>
    <submittedName>
        <fullName evidence="2">Uncharacterized protein</fullName>
    </submittedName>
</protein>
<sequence length="191" mass="21467">MHVHPNEKRRWCCVRENTWRHARARSRAEDFLHGEPPRDGGIERMHVRATTTTTRPRDARPDAAKLCVPLAGILSRKRAAVREVPLHQRPSHLCQQRPSSPLPAAPFPSASACPSHPPATTDRHDRDHPAPRHNDDDEGAGGGWGGADGKARVEEMGQRHRSSLGWRKSGRARLPSSGRWELMRHDWGSRT</sequence>
<feature type="compositionally biased region" description="Basic and acidic residues" evidence="1">
    <location>
        <begin position="121"/>
        <end position="135"/>
    </location>
</feature>
<dbReference type="AlphaFoldDB" id="K4AFJ1"/>
<proteinExistence type="predicted"/>
<evidence type="ECO:0000313" key="3">
    <source>
        <dbReference type="Proteomes" id="UP000004995"/>
    </source>
</evidence>
<dbReference type="EnsemblPlants" id="KQK89127">
    <property type="protein sequence ID" value="KQK89127"/>
    <property type="gene ID" value="SETIT_037648mg"/>
</dbReference>
<dbReference type="Proteomes" id="UP000004995">
    <property type="component" value="Unassembled WGS sequence"/>
</dbReference>
<evidence type="ECO:0000313" key="2">
    <source>
        <dbReference type="EnsemblPlants" id="KQK89127"/>
    </source>
</evidence>
<feature type="region of interest" description="Disordered" evidence="1">
    <location>
        <begin position="87"/>
        <end position="191"/>
    </location>
</feature>
<reference evidence="2" key="2">
    <citation type="submission" date="2018-08" db="UniProtKB">
        <authorList>
            <consortium name="EnsemblPlants"/>
        </authorList>
    </citation>
    <scope>IDENTIFICATION</scope>
    <source>
        <strain evidence="2">Yugu1</strain>
    </source>
</reference>
<evidence type="ECO:0000256" key="1">
    <source>
        <dbReference type="SAM" id="MobiDB-lite"/>
    </source>
</evidence>
<keyword evidence="3" id="KW-1185">Reference proteome</keyword>
<dbReference type="EMBL" id="AGNK02005624">
    <property type="status" value="NOT_ANNOTATED_CDS"/>
    <property type="molecule type" value="Genomic_DNA"/>
</dbReference>
<organism evidence="2 3">
    <name type="scientific">Setaria italica</name>
    <name type="common">Foxtail millet</name>
    <name type="synonym">Panicum italicum</name>
    <dbReference type="NCBI Taxonomy" id="4555"/>
    <lineage>
        <taxon>Eukaryota</taxon>
        <taxon>Viridiplantae</taxon>
        <taxon>Streptophyta</taxon>
        <taxon>Embryophyta</taxon>
        <taxon>Tracheophyta</taxon>
        <taxon>Spermatophyta</taxon>
        <taxon>Magnoliopsida</taxon>
        <taxon>Liliopsida</taxon>
        <taxon>Poales</taxon>
        <taxon>Poaceae</taxon>
        <taxon>PACMAD clade</taxon>
        <taxon>Panicoideae</taxon>
        <taxon>Panicodae</taxon>
        <taxon>Paniceae</taxon>
        <taxon>Cenchrinae</taxon>
        <taxon>Setaria</taxon>
    </lineage>
</organism>
<name>K4AFJ1_SETIT</name>
<dbReference type="InParanoid" id="K4AFJ1"/>
<dbReference type="Gramene" id="KQK89127">
    <property type="protein sequence ID" value="KQK89127"/>
    <property type="gene ID" value="SETIT_037648mg"/>
</dbReference>
<reference evidence="3" key="1">
    <citation type="journal article" date="2012" name="Nat. Biotechnol.">
        <title>Reference genome sequence of the model plant Setaria.</title>
        <authorList>
            <person name="Bennetzen J.L."/>
            <person name="Schmutz J."/>
            <person name="Wang H."/>
            <person name="Percifield R."/>
            <person name="Hawkins J."/>
            <person name="Pontaroli A.C."/>
            <person name="Estep M."/>
            <person name="Feng L."/>
            <person name="Vaughn J.N."/>
            <person name="Grimwood J."/>
            <person name="Jenkins J."/>
            <person name="Barry K."/>
            <person name="Lindquist E."/>
            <person name="Hellsten U."/>
            <person name="Deshpande S."/>
            <person name="Wang X."/>
            <person name="Wu X."/>
            <person name="Mitros T."/>
            <person name="Triplett J."/>
            <person name="Yang X."/>
            <person name="Ye C.Y."/>
            <person name="Mauro-Herrera M."/>
            <person name="Wang L."/>
            <person name="Li P."/>
            <person name="Sharma M."/>
            <person name="Sharma R."/>
            <person name="Ronald P.C."/>
            <person name="Panaud O."/>
            <person name="Kellogg E.A."/>
            <person name="Brutnell T.P."/>
            <person name="Doust A.N."/>
            <person name="Tuskan G.A."/>
            <person name="Rokhsar D."/>
            <person name="Devos K.M."/>
        </authorList>
    </citation>
    <scope>NUCLEOTIDE SEQUENCE [LARGE SCALE GENOMIC DNA]</scope>
    <source>
        <strain evidence="3">cv. Yugu1</strain>
    </source>
</reference>
<feature type="compositionally biased region" description="Basic and acidic residues" evidence="1">
    <location>
        <begin position="181"/>
        <end position="191"/>
    </location>
</feature>
<feature type="compositionally biased region" description="Basic and acidic residues" evidence="1">
    <location>
        <begin position="149"/>
        <end position="158"/>
    </location>
</feature>
<accession>K4AFJ1</accession>